<accession>D1PTH0</accession>
<keyword evidence="2" id="KW-1185">Reference proteome</keyword>
<protein>
    <submittedName>
        <fullName evidence="1">Uncharacterized protein</fullName>
    </submittedName>
</protein>
<name>D1PTH0_9BACT</name>
<dbReference type="AlphaFoldDB" id="D1PTH0"/>
<organism evidence="1 2">
    <name type="scientific">Hallella bergensis DSM 17361</name>
    <dbReference type="NCBI Taxonomy" id="585502"/>
    <lineage>
        <taxon>Bacteria</taxon>
        <taxon>Pseudomonadati</taxon>
        <taxon>Bacteroidota</taxon>
        <taxon>Bacteroidia</taxon>
        <taxon>Bacteroidales</taxon>
        <taxon>Prevotellaceae</taxon>
        <taxon>Hallella</taxon>
    </lineage>
</organism>
<dbReference type="HOGENOM" id="CLU_3294172_0_0_10"/>
<reference evidence="1 2" key="1">
    <citation type="submission" date="2009-10" db="EMBL/GenBank/DDBJ databases">
        <authorList>
            <person name="Qin X."/>
            <person name="Bachman B."/>
            <person name="Battles P."/>
            <person name="Bell A."/>
            <person name="Bess C."/>
            <person name="Bickham C."/>
            <person name="Chaboub L."/>
            <person name="Chen D."/>
            <person name="Coyle M."/>
            <person name="Deiros D.R."/>
            <person name="Dinh H."/>
            <person name="Forbes L."/>
            <person name="Fowler G."/>
            <person name="Francisco L."/>
            <person name="Fu Q."/>
            <person name="Gubbala S."/>
            <person name="Hale W."/>
            <person name="Han Y."/>
            <person name="Hemphill L."/>
            <person name="Highlander S.K."/>
            <person name="Hirani K."/>
            <person name="Hogues M."/>
            <person name="Jackson L."/>
            <person name="Jakkamsetti A."/>
            <person name="Javaid M."/>
            <person name="Jiang H."/>
            <person name="Korchina V."/>
            <person name="Kovar C."/>
            <person name="Lara F."/>
            <person name="Lee S."/>
            <person name="Mata R."/>
            <person name="Mathew T."/>
            <person name="Moen C."/>
            <person name="Morales K."/>
            <person name="Munidasa M."/>
            <person name="Nazareth L."/>
            <person name="Ngo R."/>
            <person name="Nguyen L."/>
            <person name="Okwuonu G."/>
            <person name="Ongeri F."/>
            <person name="Patil S."/>
            <person name="Petrosino J."/>
            <person name="Pham C."/>
            <person name="Pham P."/>
            <person name="Pu L.-L."/>
            <person name="Puazo M."/>
            <person name="Raj R."/>
            <person name="Reid J."/>
            <person name="Rouhana J."/>
            <person name="Saada N."/>
            <person name="Shang Y."/>
            <person name="Simmons D."/>
            <person name="Thornton R."/>
            <person name="Warren J."/>
            <person name="Weissenberger G."/>
            <person name="Zhang J."/>
            <person name="Zhang L."/>
            <person name="Zhou C."/>
            <person name="Zhu D."/>
            <person name="Muzny D."/>
            <person name="Worley K."/>
            <person name="Gibbs R."/>
        </authorList>
    </citation>
    <scope>NUCLEOTIDE SEQUENCE [LARGE SCALE GENOMIC DNA]</scope>
    <source>
        <strain evidence="1 2">DSM 17361</strain>
    </source>
</reference>
<dbReference type="Proteomes" id="UP000003160">
    <property type="component" value="Unassembled WGS sequence"/>
</dbReference>
<evidence type="ECO:0000313" key="2">
    <source>
        <dbReference type="Proteomes" id="UP000003160"/>
    </source>
</evidence>
<evidence type="ECO:0000313" key="1">
    <source>
        <dbReference type="EMBL" id="EFA45330.1"/>
    </source>
</evidence>
<gene>
    <name evidence="1" type="ORF">HMPREF0645_0255</name>
</gene>
<proteinExistence type="predicted"/>
<comment type="caution">
    <text evidence="1">The sequence shown here is derived from an EMBL/GenBank/DDBJ whole genome shotgun (WGS) entry which is preliminary data.</text>
</comment>
<sequence>MKHESKIYSIHFALCYKMTTFARGRYILSIKTIPCLLGLF</sequence>
<dbReference type="EMBL" id="ACKS01000015">
    <property type="protein sequence ID" value="EFA45330.1"/>
    <property type="molecule type" value="Genomic_DNA"/>
</dbReference>